<comment type="caution">
    <text evidence="2">The sequence shown here is derived from an EMBL/GenBank/DDBJ whole genome shotgun (WGS) entry which is preliminary data.</text>
</comment>
<proteinExistence type="predicted"/>
<dbReference type="AlphaFoldDB" id="A0A8H5T049"/>
<keyword evidence="3" id="KW-1185">Reference proteome</keyword>
<dbReference type="EMBL" id="JAAGWQ010000200">
    <property type="protein sequence ID" value="KAF5660150.1"/>
    <property type="molecule type" value="Genomic_DNA"/>
</dbReference>
<sequence>MRPSTVVLGLITSAAAANVKVIWHHDKADQKPMLSVYDESDKLIAQSCSSLIQGSPHTIDFSDVDDNGFGNFTVGDTKFKAHSKPDISGGPVCTKKYDARVAVVECTGIDFTPGADAPMDDAEDCHDHDVKLRMRFFTSRNRVRAVEAIENRPLLKSRHLNERAPQDCSFLTQTSVIDDGNPHQNYYDKQLSENINCGNAAGCTVGEMNSKSFTVSWSLGASGINAYEWISAGFAVEEQWTTGSNYECNGDPGDTVCIWYNTAHTACRWHSPYHLCPSGASLEYANNVGLIDTVHNVSHDTCDIHSGWVPDSDPFVMKSPNSSNRGGGYYCVVGSCRAQGDAYWDESGRPGGP</sequence>
<dbReference type="Proteomes" id="UP000567885">
    <property type="component" value="Unassembled WGS sequence"/>
</dbReference>
<feature type="signal peptide" evidence="1">
    <location>
        <begin position="1"/>
        <end position="16"/>
    </location>
</feature>
<evidence type="ECO:0000313" key="2">
    <source>
        <dbReference type="EMBL" id="KAF5660150.1"/>
    </source>
</evidence>
<name>A0A8H5T049_FUSHE</name>
<dbReference type="OrthoDB" id="3641682at2759"/>
<evidence type="ECO:0000313" key="3">
    <source>
        <dbReference type="Proteomes" id="UP000567885"/>
    </source>
</evidence>
<feature type="chain" id="PRO_5034970407" evidence="1">
    <location>
        <begin position="17"/>
        <end position="353"/>
    </location>
</feature>
<reference evidence="2 3" key="1">
    <citation type="submission" date="2020-05" db="EMBL/GenBank/DDBJ databases">
        <title>Identification and distribution of gene clusters putatively required for synthesis of sphingolipid metabolism inhibitors in phylogenetically diverse species of the filamentous fungus Fusarium.</title>
        <authorList>
            <person name="Kim H.-S."/>
            <person name="Busman M."/>
            <person name="Brown D.W."/>
            <person name="Divon H."/>
            <person name="Uhlig S."/>
            <person name="Proctor R.H."/>
        </authorList>
    </citation>
    <scope>NUCLEOTIDE SEQUENCE [LARGE SCALE GENOMIC DNA]</scope>
    <source>
        <strain evidence="2 3">NRRL 20693</strain>
    </source>
</reference>
<accession>A0A8H5T049</accession>
<protein>
    <submittedName>
        <fullName evidence="2">Uncharacterized protein</fullName>
    </submittedName>
</protein>
<keyword evidence="1" id="KW-0732">Signal</keyword>
<evidence type="ECO:0000256" key="1">
    <source>
        <dbReference type="SAM" id="SignalP"/>
    </source>
</evidence>
<gene>
    <name evidence="2" type="ORF">FHETE_9123</name>
</gene>
<organism evidence="2 3">
    <name type="scientific">Fusarium heterosporum</name>
    <dbReference type="NCBI Taxonomy" id="42747"/>
    <lineage>
        <taxon>Eukaryota</taxon>
        <taxon>Fungi</taxon>
        <taxon>Dikarya</taxon>
        <taxon>Ascomycota</taxon>
        <taxon>Pezizomycotina</taxon>
        <taxon>Sordariomycetes</taxon>
        <taxon>Hypocreomycetidae</taxon>
        <taxon>Hypocreales</taxon>
        <taxon>Nectriaceae</taxon>
        <taxon>Fusarium</taxon>
        <taxon>Fusarium heterosporum species complex</taxon>
    </lineage>
</organism>